<dbReference type="PANTHER" id="PTHR33121">
    <property type="entry name" value="CYCLIC DI-GMP PHOSPHODIESTERASE PDEF"/>
    <property type="match status" value="1"/>
</dbReference>
<dbReference type="InterPro" id="IPR000160">
    <property type="entry name" value="GGDEF_dom"/>
</dbReference>
<dbReference type="EMBL" id="QUZK01000014">
    <property type="protein sequence ID" value="RFF31906.1"/>
    <property type="molecule type" value="Genomic_DNA"/>
</dbReference>
<dbReference type="AlphaFoldDB" id="A0A3E1KBB7"/>
<dbReference type="SUPFAM" id="SSF141868">
    <property type="entry name" value="EAL domain-like"/>
    <property type="match status" value="1"/>
</dbReference>
<dbReference type="SUPFAM" id="SSF55785">
    <property type="entry name" value="PYP-like sensor domain (PAS domain)"/>
    <property type="match status" value="1"/>
</dbReference>
<dbReference type="InterPro" id="IPR029787">
    <property type="entry name" value="Nucleotide_cyclase"/>
</dbReference>
<dbReference type="PANTHER" id="PTHR33121:SF70">
    <property type="entry name" value="SIGNALING PROTEIN YKOW"/>
    <property type="match status" value="1"/>
</dbReference>
<dbReference type="PROSITE" id="PS50887">
    <property type="entry name" value="GGDEF"/>
    <property type="match status" value="1"/>
</dbReference>
<dbReference type="SMART" id="SM00267">
    <property type="entry name" value="GGDEF"/>
    <property type="match status" value="1"/>
</dbReference>
<reference evidence="3 4" key="1">
    <citation type="submission" date="2018-08" db="EMBL/GenBank/DDBJ databases">
        <title>Wenzhouxiangella salilacus sp. nov., a novel bacterium isolated from a saline lake in Xinjiang Province, China.</title>
        <authorList>
            <person name="Han S."/>
        </authorList>
    </citation>
    <scope>NUCLEOTIDE SEQUENCE [LARGE SCALE GENOMIC DNA]</scope>
    <source>
        <strain evidence="3 4">XDB06</strain>
    </source>
</reference>
<protein>
    <submittedName>
        <fullName evidence="3">EAL domain-containing protein</fullName>
    </submittedName>
</protein>
<feature type="domain" description="EAL" evidence="1">
    <location>
        <begin position="444"/>
        <end position="685"/>
    </location>
</feature>
<dbReference type="InterPro" id="IPR035965">
    <property type="entry name" value="PAS-like_dom_sf"/>
</dbReference>
<dbReference type="SUPFAM" id="SSF55073">
    <property type="entry name" value="Nucleotide cyclase"/>
    <property type="match status" value="1"/>
</dbReference>
<dbReference type="GO" id="GO:0071111">
    <property type="term" value="F:cyclic-guanylate-specific phosphodiesterase activity"/>
    <property type="evidence" value="ECO:0007669"/>
    <property type="project" value="InterPro"/>
</dbReference>
<dbReference type="InterPro" id="IPR000014">
    <property type="entry name" value="PAS"/>
</dbReference>
<dbReference type="Gene3D" id="3.30.450.20">
    <property type="entry name" value="PAS domain"/>
    <property type="match status" value="1"/>
</dbReference>
<dbReference type="SUPFAM" id="SSF52172">
    <property type="entry name" value="CheY-like"/>
    <property type="match status" value="1"/>
</dbReference>
<dbReference type="Pfam" id="PF00563">
    <property type="entry name" value="EAL"/>
    <property type="match status" value="1"/>
</dbReference>
<evidence type="ECO:0000313" key="3">
    <source>
        <dbReference type="EMBL" id="RFF31906.1"/>
    </source>
</evidence>
<dbReference type="Gene3D" id="3.40.50.2300">
    <property type="match status" value="1"/>
</dbReference>
<dbReference type="InterPro" id="IPR001633">
    <property type="entry name" value="EAL_dom"/>
</dbReference>
<dbReference type="Proteomes" id="UP000260351">
    <property type="component" value="Unassembled WGS sequence"/>
</dbReference>
<dbReference type="NCBIfam" id="TIGR00229">
    <property type="entry name" value="sensory_box"/>
    <property type="match status" value="1"/>
</dbReference>
<dbReference type="CDD" id="cd01948">
    <property type="entry name" value="EAL"/>
    <property type="match status" value="1"/>
</dbReference>
<sequence>MANQPTEIRILTVTDDPSAPRQLQQMLGDDAGVRTLFADTGNAVSRTFESERVDMVVVKVDSADLPLFESSVRAAREQDRFVPVLAMIEEEDTSSAMAVAAVGVEGFVNQAGLRQLKRLALSQVESLRARKDADQALKSLADIEDRYTLLLDSSSEAIAYIHEGLHIYANRAYLELFDFESFEDLEGLSMLDLLSASDEVPDLKQVLKAIARDELPDEPLQLNAHRQDGSAFTASVDFSPARYGGEYCAQMLVREKVAGSDPELEEELRKLKTSDLLTGMLNAPAFIDLLNQTVDGRADTAGLSVLALSLDNHDELLDKVGVGATDDLVSGTGDLFRDVVGKDYTMARLRDHTFALIADCDDRAQAEKLASDIVENCSGRIIDVRDNSLTVSVGVGLAIAGSELPHPEALIEQAESALAEALRAGGNGFVRYRPRVSAEGDEDDAAWAERLRHALDHDEFGLVTSPITSMEDDEFLISEVETRLRPEDSDEVVLPSVYMHIASRVGLAPKVDADMMDRLQALANERNDENGQWLVPLSLETITDEQSALDLFKRLGDPSLDPKRMIFGFREPEIREKLRPVQSFIERFRESGCRFALCDVGPEAPAESLLRHLSVDFLRLAPEMIQDLSGNDALRQKLSTLVAHAREHDTRIIAPKVENTGDLATLWQFGIILVQGEFVREEASA</sequence>
<accession>A0A3E1KBB7</accession>
<evidence type="ECO:0000313" key="4">
    <source>
        <dbReference type="Proteomes" id="UP000260351"/>
    </source>
</evidence>
<dbReference type="InterPro" id="IPR050706">
    <property type="entry name" value="Cyclic-di-GMP_PDE-like"/>
</dbReference>
<dbReference type="Gene3D" id="3.30.70.270">
    <property type="match status" value="1"/>
</dbReference>
<evidence type="ECO:0000259" key="2">
    <source>
        <dbReference type="PROSITE" id="PS50887"/>
    </source>
</evidence>
<name>A0A3E1KBB7_9GAMM</name>
<proteinExistence type="predicted"/>
<evidence type="ECO:0000259" key="1">
    <source>
        <dbReference type="PROSITE" id="PS50883"/>
    </source>
</evidence>
<gene>
    <name evidence="3" type="ORF">DZC52_02625</name>
</gene>
<dbReference type="PROSITE" id="PS50883">
    <property type="entry name" value="EAL"/>
    <property type="match status" value="1"/>
</dbReference>
<comment type="caution">
    <text evidence="3">The sequence shown here is derived from an EMBL/GenBank/DDBJ whole genome shotgun (WGS) entry which is preliminary data.</text>
</comment>
<dbReference type="RefSeq" id="WP_116649564.1">
    <property type="nucleotide sequence ID" value="NZ_QUZK01000014.1"/>
</dbReference>
<dbReference type="InterPro" id="IPR035919">
    <property type="entry name" value="EAL_sf"/>
</dbReference>
<organism evidence="3 4">
    <name type="scientific">Wenzhouxiangella sediminis</name>
    <dbReference type="NCBI Taxonomy" id="1792836"/>
    <lineage>
        <taxon>Bacteria</taxon>
        <taxon>Pseudomonadati</taxon>
        <taxon>Pseudomonadota</taxon>
        <taxon>Gammaproteobacteria</taxon>
        <taxon>Chromatiales</taxon>
        <taxon>Wenzhouxiangellaceae</taxon>
        <taxon>Wenzhouxiangella</taxon>
    </lineage>
</organism>
<dbReference type="InterPro" id="IPR011006">
    <property type="entry name" value="CheY-like_superfamily"/>
</dbReference>
<dbReference type="Gene3D" id="3.20.20.450">
    <property type="entry name" value="EAL domain"/>
    <property type="match status" value="1"/>
</dbReference>
<keyword evidence="4" id="KW-1185">Reference proteome</keyword>
<dbReference type="InterPro" id="IPR043128">
    <property type="entry name" value="Rev_trsase/Diguanyl_cyclase"/>
</dbReference>
<dbReference type="SMART" id="SM00052">
    <property type="entry name" value="EAL"/>
    <property type="match status" value="1"/>
</dbReference>
<feature type="domain" description="GGDEF" evidence="2">
    <location>
        <begin position="301"/>
        <end position="434"/>
    </location>
</feature>
<dbReference type="OrthoDB" id="7052318at2"/>
<dbReference type="Pfam" id="PF00990">
    <property type="entry name" value="GGDEF"/>
    <property type="match status" value="1"/>
</dbReference>